<dbReference type="InterPro" id="IPR015943">
    <property type="entry name" value="WD40/YVTN_repeat-like_dom_sf"/>
</dbReference>
<comment type="caution">
    <text evidence="5">The sequence shown here is derived from an EMBL/GenBank/DDBJ whole genome shotgun (WGS) entry which is preliminary data.</text>
</comment>
<dbReference type="Pfam" id="PF00400">
    <property type="entry name" value="WD40"/>
    <property type="match status" value="5"/>
</dbReference>
<dbReference type="PROSITE" id="PS50082">
    <property type="entry name" value="WD_REPEATS_2"/>
    <property type="match status" value="3"/>
</dbReference>
<proteinExistence type="predicted"/>
<dbReference type="InterPro" id="IPR001680">
    <property type="entry name" value="WD40_rpt"/>
</dbReference>
<dbReference type="Proteomes" id="UP000636960">
    <property type="component" value="Unassembled WGS sequence"/>
</dbReference>
<dbReference type="Pfam" id="PF13676">
    <property type="entry name" value="TIR_2"/>
    <property type="match status" value="1"/>
</dbReference>
<accession>A0A919JWZ0</accession>
<dbReference type="SUPFAM" id="SSF50978">
    <property type="entry name" value="WD40 repeat-like"/>
    <property type="match status" value="1"/>
</dbReference>
<dbReference type="PROSITE" id="PS50104">
    <property type="entry name" value="TIR"/>
    <property type="match status" value="1"/>
</dbReference>
<dbReference type="GO" id="GO:0007165">
    <property type="term" value="P:signal transduction"/>
    <property type="evidence" value="ECO:0007669"/>
    <property type="project" value="InterPro"/>
</dbReference>
<dbReference type="PROSITE" id="PS00678">
    <property type="entry name" value="WD_REPEATS_1"/>
    <property type="match status" value="1"/>
</dbReference>
<dbReference type="CDD" id="cd00200">
    <property type="entry name" value="WD40"/>
    <property type="match status" value="1"/>
</dbReference>
<dbReference type="PANTHER" id="PTHR19879">
    <property type="entry name" value="TRANSCRIPTION INITIATION FACTOR TFIID"/>
    <property type="match status" value="1"/>
</dbReference>
<name>A0A919JWZ0_9ACTN</name>
<dbReference type="EMBL" id="BOMV01000016">
    <property type="protein sequence ID" value="GIE94653.1"/>
    <property type="molecule type" value="Genomic_DNA"/>
</dbReference>
<gene>
    <name evidence="5" type="ORF">Ari01nite_21180</name>
</gene>
<evidence type="ECO:0000256" key="2">
    <source>
        <dbReference type="ARBA" id="ARBA00022737"/>
    </source>
</evidence>
<protein>
    <recommendedName>
        <fullName evidence="4">TIR domain-containing protein</fullName>
    </recommendedName>
</protein>
<keyword evidence="1 3" id="KW-0853">WD repeat</keyword>
<feature type="repeat" description="WD" evidence="3">
    <location>
        <begin position="440"/>
        <end position="478"/>
    </location>
</feature>
<dbReference type="InterPro" id="IPR019775">
    <property type="entry name" value="WD40_repeat_CS"/>
</dbReference>
<dbReference type="SMART" id="SM00320">
    <property type="entry name" value="WD40"/>
    <property type="match status" value="7"/>
</dbReference>
<evidence type="ECO:0000313" key="5">
    <source>
        <dbReference type="EMBL" id="GIE94653.1"/>
    </source>
</evidence>
<evidence type="ECO:0000259" key="4">
    <source>
        <dbReference type="PROSITE" id="PS50104"/>
    </source>
</evidence>
<organism evidence="5 6">
    <name type="scientific">Paractinoplanes rishiriensis</name>
    <dbReference type="NCBI Taxonomy" id="1050105"/>
    <lineage>
        <taxon>Bacteria</taxon>
        <taxon>Bacillati</taxon>
        <taxon>Actinomycetota</taxon>
        <taxon>Actinomycetes</taxon>
        <taxon>Micromonosporales</taxon>
        <taxon>Micromonosporaceae</taxon>
        <taxon>Paractinoplanes</taxon>
    </lineage>
</organism>
<dbReference type="PANTHER" id="PTHR19879:SF9">
    <property type="entry name" value="TRANSCRIPTION INITIATION FACTOR TFIID SUBUNIT 5"/>
    <property type="match status" value="1"/>
</dbReference>
<dbReference type="SUPFAM" id="SSF52200">
    <property type="entry name" value="Toll/Interleukin receptor TIR domain"/>
    <property type="match status" value="1"/>
</dbReference>
<evidence type="ECO:0000313" key="6">
    <source>
        <dbReference type="Proteomes" id="UP000636960"/>
    </source>
</evidence>
<keyword evidence="2" id="KW-0677">Repeat</keyword>
<dbReference type="InterPro" id="IPR036322">
    <property type="entry name" value="WD40_repeat_dom_sf"/>
</dbReference>
<feature type="repeat" description="WD" evidence="3">
    <location>
        <begin position="199"/>
        <end position="233"/>
    </location>
</feature>
<feature type="domain" description="TIR" evidence="4">
    <location>
        <begin position="8"/>
        <end position="162"/>
    </location>
</feature>
<dbReference type="PROSITE" id="PS50294">
    <property type="entry name" value="WD_REPEATS_REGION"/>
    <property type="match status" value="3"/>
</dbReference>
<sequence length="478" mass="51514">MSGVLDPSPYGIFLNYRRKDSAPYARLLREELTKRFPGTRVFIDVESIEAGQDFAEVIRQAVESCAVLVALVGPRWATIEGRDGRRLDDPGDLVREEIRTALQMGVRVIPVLVDDAKPLWGEDLPDDLLNLARLNALKLSHDRYEDDLRRLLSVIERILAEPAAGPDTPDPEALRRIGAAEVAILRHPSKVGLFGSRNVHAVAFSPDGSLLASGSDDKSVRLWELPGGKIRQVLAHPATVTDVVFSPAGELIATGSTDGRVRVSDIATGETRHTLGSYPLLEGVAFSPDGRLLACGAGPEVLIWEMPGGEFHRTVPIGGWLTRVAFSPDGNRLAATGGGGDIVVWNLLNDVPVFRLDKRSGSPIKAVAFSADGRFLATVDGVNVRLWEPPAEKPRVTPGIDVGTSAVAFSPDGRNMAASSSVGRKVRVWDLADDLQEALHLDHRNYPNAVAYSPDGQLLAVGTGGNRVVLWRLVSAEG</sequence>
<feature type="repeat" description="WD" evidence="3">
    <location>
        <begin position="233"/>
        <end position="274"/>
    </location>
</feature>
<dbReference type="InterPro" id="IPR000157">
    <property type="entry name" value="TIR_dom"/>
</dbReference>
<dbReference type="AlphaFoldDB" id="A0A919JWZ0"/>
<reference evidence="5" key="1">
    <citation type="submission" date="2021-01" db="EMBL/GenBank/DDBJ databases">
        <title>Whole genome shotgun sequence of Actinoplanes rishiriensis NBRC 108556.</title>
        <authorList>
            <person name="Komaki H."/>
            <person name="Tamura T."/>
        </authorList>
    </citation>
    <scope>NUCLEOTIDE SEQUENCE</scope>
    <source>
        <strain evidence="5">NBRC 108556</strain>
    </source>
</reference>
<evidence type="ECO:0000256" key="3">
    <source>
        <dbReference type="PROSITE-ProRule" id="PRU00221"/>
    </source>
</evidence>
<dbReference type="Gene3D" id="2.130.10.10">
    <property type="entry name" value="YVTN repeat-like/Quinoprotein amine dehydrogenase"/>
    <property type="match status" value="3"/>
</dbReference>
<dbReference type="InterPro" id="IPR035897">
    <property type="entry name" value="Toll_tir_struct_dom_sf"/>
</dbReference>
<dbReference type="Gene3D" id="3.40.50.10140">
    <property type="entry name" value="Toll/interleukin-1 receptor homology (TIR) domain"/>
    <property type="match status" value="1"/>
</dbReference>
<keyword evidence="6" id="KW-1185">Reference proteome</keyword>
<evidence type="ECO:0000256" key="1">
    <source>
        <dbReference type="ARBA" id="ARBA00022574"/>
    </source>
</evidence>